<dbReference type="EMBL" id="JBHUMR010000014">
    <property type="protein sequence ID" value="MFD2618233.1"/>
    <property type="molecule type" value="Genomic_DNA"/>
</dbReference>
<dbReference type="InterPro" id="IPR036916">
    <property type="entry name" value="Sda_sf"/>
</dbReference>
<dbReference type="Proteomes" id="UP001597458">
    <property type="component" value="Unassembled WGS sequence"/>
</dbReference>
<comment type="caution">
    <text evidence="1">The sequence shown here is derived from an EMBL/GenBank/DDBJ whole genome shotgun (WGS) entry which is preliminary data.</text>
</comment>
<proteinExistence type="predicted"/>
<dbReference type="RefSeq" id="WP_141189992.1">
    <property type="nucleotide sequence ID" value="NZ_JBHUMR010000014.1"/>
</dbReference>
<dbReference type="InterPro" id="IPR015064">
    <property type="entry name" value="Sda"/>
</dbReference>
<evidence type="ECO:0000313" key="1">
    <source>
        <dbReference type="EMBL" id="MFD2618233.1"/>
    </source>
</evidence>
<evidence type="ECO:0000313" key="2">
    <source>
        <dbReference type="Proteomes" id="UP001597458"/>
    </source>
</evidence>
<sequence>MEKLSDDLLIESYWKAIELELSVEFIKLIEQEIHRRSIEQKVKFIN</sequence>
<dbReference type="GO" id="GO:0004860">
    <property type="term" value="F:protein kinase inhibitor activity"/>
    <property type="evidence" value="ECO:0007669"/>
    <property type="project" value="UniProtKB-KW"/>
</dbReference>
<name>A0ABW5PTI7_9BACI</name>
<protein>
    <submittedName>
        <fullName evidence="1">Sporulation histidine kinase inhibitor Sda</fullName>
    </submittedName>
</protein>
<keyword evidence="2" id="KW-1185">Reference proteome</keyword>
<reference evidence="2" key="1">
    <citation type="journal article" date="2019" name="Int. J. Syst. Evol. Microbiol.">
        <title>The Global Catalogue of Microorganisms (GCM) 10K type strain sequencing project: providing services to taxonomists for standard genome sequencing and annotation.</title>
        <authorList>
            <consortium name="The Broad Institute Genomics Platform"/>
            <consortium name="The Broad Institute Genome Sequencing Center for Infectious Disease"/>
            <person name="Wu L."/>
            <person name="Ma J."/>
        </authorList>
    </citation>
    <scope>NUCLEOTIDE SEQUENCE [LARGE SCALE GENOMIC DNA]</scope>
    <source>
        <strain evidence="2">TISTR 2241</strain>
    </source>
</reference>
<organism evidence="1 2">
    <name type="scientific">Terrilactibacillus laevilacticus</name>
    <dbReference type="NCBI Taxonomy" id="1380157"/>
    <lineage>
        <taxon>Bacteria</taxon>
        <taxon>Bacillati</taxon>
        <taxon>Bacillota</taxon>
        <taxon>Bacilli</taxon>
        <taxon>Bacillales</taxon>
        <taxon>Bacillaceae</taxon>
        <taxon>Terrilactibacillus</taxon>
    </lineage>
</organism>
<accession>A0ABW5PTI7</accession>
<gene>
    <name evidence="1" type="ORF">ACFSTF_13035</name>
</gene>
<dbReference type="Gene3D" id="1.10.287.1100">
    <property type="entry name" value="Sporulation inhibitor A"/>
    <property type="match status" value="1"/>
</dbReference>
<keyword evidence="1" id="KW-0649">Protein kinase inhibitor</keyword>
<dbReference type="SUPFAM" id="SSF100985">
    <property type="entry name" value="Sporulation inhibitor Sda"/>
    <property type="match status" value="1"/>
</dbReference>
<dbReference type="Pfam" id="PF08970">
    <property type="entry name" value="Sda"/>
    <property type="match status" value="1"/>
</dbReference>